<keyword evidence="2" id="KW-0677">Repeat</keyword>
<sequence length="1541" mass="173495">MVKVDMPNDSNTKFEIQKWLKKYSIAHTPFQSKDDLLFLVSENKKNVIDQERAAYKEKKLQEQAQKEKDALKAATAAAKSSYKSSSSSSNSSSSTSSATSTRSLVSPFKKIQIVNGKVLSASSISVAAFDDSSSVATTSSLTVPLKIINKPRNKLNLIDRIENNTLHVFISSTFKDMIGERDHLIKVVFPAINLRCKAKNLTIVPVDLRWGLTKEETTVKGQIELCLKQMDKCPIMISVVGERFGWIPNEYKLSSNDSADPVTQYLSSLPLGESITSIETRYGLSCHKTKHSVALFRDSSSLATTPQIQDHFGEKVEESKTKLVAFKEHIKSDAHCTVLDGYPCKYIGVDKQTQQHCVGNLQAFGDFVINQMMDIIELEFPNPIELLNAAQQEEKHHSLYQTNKAQYYWGREAFQKKLLDHIHNNKSVSLDKIAIVYGEPGCGKSSSLSNLVTKLEALNTPKTYLVLSHYVGCSGESTNVPNILERFSTKICKQLKINHEIPTNLEMLRTEFPKILQKASKLVKNIVIVIDDLDELSTQNQSHQMEWLPDTTDLPSNCFVLTSCDQNKTCWDYLHLRTKIPHTFYLSPLEMTDRSIITTHTLDRYSKRLEPKQLDRLVAKTHAKFPLYIQLVCEELRVIGNYDKLNSIIQKIPDTIDQLIVSILLRLEDDFGRDLIKKTLCFIALSRYGLLESELLDLLREKGTPLSFVQWAPLLIAISPLLRNGFNTSKSITFFHAQVAKVIIQKYLPTEKSVIVAHTQLADYYQNQCHGTVDGSSKKWNGTLLKPFVELPYHLTCAKRFDWLANLFQDLIFVETKFKLKLGRDLLENMLLAITETQSPTLSGERWTGLNFSSSNLVQDIYNFVQYQAHNIERYPLVVAQQAYNLPDDSVCHSVADRHLWQTKAPHFKWLNKPQLSDFVIASLAGHEDFVRCALYREDGNMIASCSDDRSIRIWSGETGALVRVFPKLHTDKITNLQWRGNNNLVTVSRDKRVVLWDEYGKVLHEFNGHSQAVWGVAVSGDGRRIASASWDMTCIVWDIASKQIAFTLTGHTNKLSAVAYSPDSRLIATGCWSGIVIIWDAVTGKQLQSTKVSDTTILYLMFSPDEMLLSASCVDSFTHILARRNNWSKEIAKLEGHKEAVISSRWSADGKFIVSCSDDKTVRVFDCADWSQASVMTGHSGRIISAAFHPNSSKRRIITAATDKFIKIWDPKLGYSVTQAHQGHRKGVSTLQYDHENDILYSLSDDHTIRSWTDFQRNDLLVPGNTYENINWKKFKLLDPQIFGSLSLAFAIVSNVGTVLQYCMDKKTMIKRLPDTVKCTAFTITDNDSLFAVADPEGVVYVYDVATFEEVYRNRHGFVVNELAFSPCSTYLAASDGKGTITILKSGGLADKTYHQCAYLTLEPMSAITSIKWSGDSSSSSSSSSEIDTRYMAVGTVDGSIHIFDVKRSFYVHRVTTNVHAFGIRSMAFSPSSKYLFTASLDKTAILWNVETMTIVSVFPLFSIATSNILFFKDIQNVPTVILSDYTGKIHHLKLIGVNE</sequence>
<dbReference type="OrthoDB" id="2325716at2759"/>
<dbReference type="PROSITE" id="PS50082">
    <property type="entry name" value="WD_REPEATS_2"/>
    <property type="match status" value="8"/>
</dbReference>
<evidence type="ECO:0000256" key="3">
    <source>
        <dbReference type="PROSITE-ProRule" id="PRU00221"/>
    </source>
</evidence>
<feature type="repeat" description="WD" evidence="3">
    <location>
        <begin position="1049"/>
        <end position="1090"/>
    </location>
</feature>
<dbReference type="Proteomes" id="UP000007797">
    <property type="component" value="Unassembled WGS sequence"/>
</dbReference>
<dbReference type="GO" id="GO:0000722">
    <property type="term" value="P:telomere maintenance via recombination"/>
    <property type="evidence" value="ECO:0007669"/>
    <property type="project" value="TreeGrafter"/>
</dbReference>
<dbReference type="STRING" id="1054147.F4PJP2"/>
<protein>
    <recommendedName>
        <fullName evidence="4">NACHT domain-containing protein</fullName>
    </recommendedName>
</protein>
<dbReference type="Pfam" id="PF00400">
    <property type="entry name" value="WD40"/>
    <property type="match status" value="8"/>
</dbReference>
<keyword evidence="6" id="KW-1185">Reference proteome</keyword>
<evidence type="ECO:0000313" key="6">
    <source>
        <dbReference type="Proteomes" id="UP000007797"/>
    </source>
</evidence>
<gene>
    <name evidence="5" type="ORF">DFA_05952</name>
</gene>
<dbReference type="GO" id="GO:0003720">
    <property type="term" value="F:telomerase activity"/>
    <property type="evidence" value="ECO:0007669"/>
    <property type="project" value="TreeGrafter"/>
</dbReference>
<dbReference type="PROSITE" id="PS00678">
    <property type="entry name" value="WD_REPEATS_1"/>
    <property type="match status" value="2"/>
</dbReference>
<dbReference type="InterPro" id="IPR001680">
    <property type="entry name" value="WD40_rpt"/>
</dbReference>
<dbReference type="Pfam" id="PF20703">
    <property type="entry name" value="nSTAND1"/>
    <property type="match status" value="1"/>
</dbReference>
<dbReference type="InterPro" id="IPR027417">
    <property type="entry name" value="P-loop_NTPase"/>
</dbReference>
<feature type="repeat" description="WD" evidence="3">
    <location>
        <begin position="1135"/>
        <end position="1167"/>
    </location>
</feature>
<dbReference type="OMA" id="FIKIWDP"/>
<feature type="domain" description="NACHT" evidence="4">
    <location>
        <begin position="432"/>
        <end position="563"/>
    </location>
</feature>
<dbReference type="PROSITE" id="PS50294">
    <property type="entry name" value="WD_REPEATS_REGION"/>
    <property type="match status" value="7"/>
</dbReference>
<dbReference type="GeneID" id="14876184"/>
<dbReference type="RefSeq" id="XP_004361667.1">
    <property type="nucleotide sequence ID" value="XM_004361610.1"/>
</dbReference>
<feature type="repeat" description="WD" evidence="3">
    <location>
        <begin position="967"/>
        <end position="998"/>
    </location>
</feature>
<dbReference type="InterPro" id="IPR019775">
    <property type="entry name" value="WD40_repeat_CS"/>
</dbReference>
<dbReference type="Gene3D" id="2.130.10.10">
    <property type="entry name" value="YVTN repeat-like/Quinoprotein amine dehydrogenase"/>
    <property type="match status" value="3"/>
</dbReference>
<dbReference type="KEGG" id="dfa:DFA_05952"/>
<name>F4PJP2_CACFS</name>
<reference evidence="6" key="1">
    <citation type="journal article" date="2011" name="Genome Res.">
        <title>Phylogeny-wide analysis of social amoeba genomes highlights ancient origins for complex intercellular communication.</title>
        <authorList>
            <person name="Heidel A.J."/>
            <person name="Lawal H.M."/>
            <person name="Felder M."/>
            <person name="Schilde C."/>
            <person name="Helps N.R."/>
            <person name="Tunggal B."/>
            <person name="Rivero F."/>
            <person name="John U."/>
            <person name="Schleicher M."/>
            <person name="Eichinger L."/>
            <person name="Platzer M."/>
            <person name="Noegel A.A."/>
            <person name="Schaap P."/>
            <person name="Gloeckner G."/>
        </authorList>
    </citation>
    <scope>NUCLEOTIDE SEQUENCE [LARGE SCALE GENOMIC DNA]</scope>
    <source>
        <strain evidence="6">SH3</strain>
    </source>
</reference>
<dbReference type="EMBL" id="GL883007">
    <property type="protein sequence ID" value="EGG23816.1"/>
    <property type="molecule type" value="Genomic_DNA"/>
</dbReference>
<dbReference type="Gene3D" id="3.40.50.300">
    <property type="entry name" value="P-loop containing nucleotide triphosphate hydrolases"/>
    <property type="match status" value="1"/>
</dbReference>
<evidence type="ECO:0000313" key="5">
    <source>
        <dbReference type="EMBL" id="EGG23816.1"/>
    </source>
</evidence>
<dbReference type="InterPro" id="IPR049052">
    <property type="entry name" value="nSTAND1"/>
</dbReference>
<proteinExistence type="predicted"/>
<accession>F4PJP2</accession>
<dbReference type="InterPro" id="IPR015943">
    <property type="entry name" value="WD40/YVTN_repeat-like_dom_sf"/>
</dbReference>
<dbReference type="GO" id="GO:0005697">
    <property type="term" value="C:telomerase holoenzyme complex"/>
    <property type="evidence" value="ECO:0007669"/>
    <property type="project" value="TreeGrafter"/>
</dbReference>
<feature type="repeat" description="WD" evidence="3">
    <location>
        <begin position="1007"/>
        <end position="1048"/>
    </location>
</feature>
<dbReference type="InterPro" id="IPR036322">
    <property type="entry name" value="WD40_repeat_dom_sf"/>
</dbReference>
<dbReference type="PROSITE" id="PS50837">
    <property type="entry name" value="NACHT"/>
    <property type="match status" value="1"/>
</dbReference>
<dbReference type="Gene3D" id="1.25.40.370">
    <property type="match status" value="1"/>
</dbReference>
<dbReference type="SUPFAM" id="SSF52540">
    <property type="entry name" value="P-loop containing nucleoside triphosphate hydrolases"/>
    <property type="match status" value="1"/>
</dbReference>
<keyword evidence="1 3" id="KW-0853">WD repeat</keyword>
<dbReference type="PANTHER" id="PTHR44791:SF1">
    <property type="entry name" value="TELOMERASE PROTEIN COMPONENT 1"/>
    <property type="match status" value="1"/>
</dbReference>
<dbReference type="InterPro" id="IPR007111">
    <property type="entry name" value="NACHT_NTPase"/>
</dbReference>
<dbReference type="GO" id="GO:0070034">
    <property type="term" value="F:telomerase RNA binding"/>
    <property type="evidence" value="ECO:0007669"/>
    <property type="project" value="TreeGrafter"/>
</dbReference>
<evidence type="ECO:0000256" key="1">
    <source>
        <dbReference type="ARBA" id="ARBA00022574"/>
    </source>
</evidence>
<evidence type="ECO:0000259" key="4">
    <source>
        <dbReference type="PROSITE" id="PS50837"/>
    </source>
</evidence>
<dbReference type="PANTHER" id="PTHR44791">
    <property type="entry name" value="TELOMERASE PROTEIN COMPONENT 1 TEP1"/>
    <property type="match status" value="1"/>
</dbReference>
<feature type="repeat" description="WD" evidence="3">
    <location>
        <begin position="924"/>
        <end position="965"/>
    </location>
</feature>
<feature type="repeat" description="WD" evidence="3">
    <location>
        <begin position="1177"/>
        <end position="1211"/>
    </location>
</feature>
<feature type="repeat" description="WD" evidence="3">
    <location>
        <begin position="1458"/>
        <end position="1499"/>
    </location>
</feature>
<evidence type="ECO:0000256" key="2">
    <source>
        <dbReference type="ARBA" id="ARBA00022737"/>
    </source>
</evidence>
<dbReference type="SMART" id="SM00320">
    <property type="entry name" value="WD40"/>
    <property type="match status" value="12"/>
</dbReference>
<dbReference type="Pfam" id="PF13271">
    <property type="entry name" value="DUF4062"/>
    <property type="match status" value="1"/>
</dbReference>
<dbReference type="SUPFAM" id="SSF50978">
    <property type="entry name" value="WD40 repeat-like"/>
    <property type="match status" value="2"/>
</dbReference>
<organism evidence="5 6">
    <name type="scientific">Cavenderia fasciculata</name>
    <name type="common">Slime mold</name>
    <name type="synonym">Dictyostelium fasciculatum</name>
    <dbReference type="NCBI Taxonomy" id="261658"/>
    <lineage>
        <taxon>Eukaryota</taxon>
        <taxon>Amoebozoa</taxon>
        <taxon>Evosea</taxon>
        <taxon>Eumycetozoa</taxon>
        <taxon>Dictyostelia</taxon>
        <taxon>Acytosteliales</taxon>
        <taxon>Cavenderiaceae</taxon>
        <taxon>Cavenderia</taxon>
    </lineage>
</organism>
<dbReference type="InterPro" id="IPR052652">
    <property type="entry name" value="Telomerase_Complex_Comp"/>
</dbReference>
<dbReference type="InterPro" id="IPR025139">
    <property type="entry name" value="DUF4062"/>
</dbReference>
<dbReference type="CDD" id="cd00200">
    <property type="entry name" value="WD40"/>
    <property type="match status" value="1"/>
</dbReference>
<feature type="repeat" description="WD" evidence="3">
    <location>
        <begin position="1222"/>
        <end position="1253"/>
    </location>
</feature>